<dbReference type="EMBL" id="BLLF01004405">
    <property type="protein sequence ID" value="GFH29540.1"/>
    <property type="molecule type" value="Genomic_DNA"/>
</dbReference>
<evidence type="ECO:0000313" key="1">
    <source>
        <dbReference type="EMBL" id="GFH29540.1"/>
    </source>
</evidence>
<comment type="caution">
    <text evidence="1">The sequence shown here is derived from an EMBL/GenBank/DDBJ whole genome shotgun (WGS) entry which is preliminary data.</text>
</comment>
<accession>A0A6A0A9W4</accession>
<organism evidence="1 2">
    <name type="scientific">Haematococcus lacustris</name>
    <name type="common">Green alga</name>
    <name type="synonym">Haematococcus pluvialis</name>
    <dbReference type="NCBI Taxonomy" id="44745"/>
    <lineage>
        <taxon>Eukaryota</taxon>
        <taxon>Viridiplantae</taxon>
        <taxon>Chlorophyta</taxon>
        <taxon>core chlorophytes</taxon>
        <taxon>Chlorophyceae</taxon>
        <taxon>CS clade</taxon>
        <taxon>Chlamydomonadales</taxon>
        <taxon>Haematococcaceae</taxon>
        <taxon>Haematococcus</taxon>
    </lineage>
</organism>
<keyword evidence="2" id="KW-1185">Reference proteome</keyword>
<proteinExistence type="predicted"/>
<evidence type="ECO:0000313" key="2">
    <source>
        <dbReference type="Proteomes" id="UP000485058"/>
    </source>
</evidence>
<reference evidence="1 2" key="1">
    <citation type="submission" date="2020-02" db="EMBL/GenBank/DDBJ databases">
        <title>Draft genome sequence of Haematococcus lacustris strain NIES-144.</title>
        <authorList>
            <person name="Morimoto D."/>
            <person name="Nakagawa S."/>
            <person name="Yoshida T."/>
            <person name="Sawayama S."/>
        </authorList>
    </citation>
    <scope>NUCLEOTIDE SEQUENCE [LARGE SCALE GENOMIC DNA]</scope>
    <source>
        <strain evidence="1 2">NIES-144</strain>
    </source>
</reference>
<protein>
    <submittedName>
        <fullName evidence="1">Uncharacterized protein</fullName>
    </submittedName>
</protein>
<dbReference type="Proteomes" id="UP000485058">
    <property type="component" value="Unassembled WGS sequence"/>
</dbReference>
<feature type="non-terminal residue" evidence="1">
    <location>
        <position position="1"/>
    </location>
</feature>
<name>A0A6A0A9W4_HAELA</name>
<feature type="non-terminal residue" evidence="1">
    <location>
        <position position="165"/>
    </location>
</feature>
<gene>
    <name evidence="1" type="ORF">HaLaN_28220</name>
</gene>
<dbReference type="AlphaFoldDB" id="A0A6A0A9W4"/>
<sequence>NKFLDAKSLKNALEEHKLYKVEINVDGIVRLLQKFADVDYIRLARVLWRNRYDKAWEASGAQNNWGMFSTAGEVVEAVIYSHAHDEAPSQTPPASLELLPPLQQSGDKKQAKVYDTAHKAAYSAASMFAFRSVKPLFPIGKEPHGKYCAWKTKDPNAKWEAAEIT</sequence>